<sequence length="510" mass="56176">MADPMSQRSIVIAGGGTAGWMTAAALARFCGSGWTITLVESDAIGTVGVGEATIPMIRLFNQALGIDEAEFLRETHGTWKLGIEFDGWGVPGERYMHAFGQVGRGLGLLPFHHYWLRARAAGRAGPLGNYVLNDIAAKANRFGHVERAADSVLPAMPYAFHFDAGLYAAYLRRYAEARGVARIEGRVERVERDGENGDVTTLVLAGGVRVAGDLFVDCSGFRGLLIEGALETGFEDWGHWLPCDRALAVPCERADPLIPYTRATARKAGWQWRIPLQHRTGNGYVFSSAHISEDEAASVLLANLDGAPQAEPRVLKFRAGKRRKAWSRNVVAIGLSSGFLEPLESTSIHLIQSGITRLLDFLPNGRVADADRDAYNRMTDFEIERIRDFVILHYFANRREGEPMWDALRYMDLPEPLADRIAMFRACGRIVREHDELFDVPGWIQVLAGQGIVPERWHPLAGELSAEQLDQFLSTVADAFTRDAARLPGHADYLTRFCGAPSTLSQSSIA</sequence>
<proteinExistence type="predicted"/>
<dbReference type="STRING" id="93064.BRX40_07205"/>
<dbReference type="Proteomes" id="UP000185161">
    <property type="component" value="Chromosome"/>
</dbReference>
<dbReference type="InterPro" id="IPR036188">
    <property type="entry name" value="FAD/NAD-bd_sf"/>
</dbReference>
<feature type="binding site" evidence="2">
    <location>
        <position position="348"/>
    </location>
    <ligand>
        <name>FAD</name>
        <dbReference type="ChEBI" id="CHEBI:57692"/>
    </ligand>
</feature>
<dbReference type="PANTHER" id="PTHR43747">
    <property type="entry name" value="FAD-BINDING PROTEIN"/>
    <property type="match status" value="1"/>
</dbReference>
<gene>
    <name evidence="3" type="ORF">BRX40_07205</name>
</gene>
<feature type="active site" evidence="1">
    <location>
        <position position="80"/>
    </location>
</feature>
<feature type="binding site" evidence="2">
    <location>
        <begin position="15"/>
        <end position="18"/>
    </location>
    <ligand>
        <name>FAD</name>
        <dbReference type="ChEBI" id="CHEBI:57692"/>
    </ligand>
</feature>
<protein>
    <submittedName>
        <fullName evidence="3">Tryptophan halogenase</fullName>
    </submittedName>
</protein>
<dbReference type="SUPFAM" id="SSF51905">
    <property type="entry name" value="FAD/NAD(P)-binding domain"/>
    <property type="match status" value="1"/>
</dbReference>
<reference evidence="4" key="1">
    <citation type="submission" date="2016-12" db="EMBL/GenBank/DDBJ databases">
        <title>Whole genome sequencing of Sphingomonas sp. ABOJV.</title>
        <authorList>
            <person name="Conlan S."/>
            <person name="Thomas P.J."/>
            <person name="Mullikin J."/>
            <person name="Palmore T.N."/>
            <person name="Frank K.M."/>
            <person name="Segre J.A."/>
        </authorList>
    </citation>
    <scope>NUCLEOTIDE SEQUENCE [LARGE SCALE GENOMIC DNA]</scope>
    <source>
        <strain evidence="4">ABOJV</strain>
    </source>
</reference>
<dbReference type="InterPro" id="IPR006905">
    <property type="entry name" value="Flavin_halogenase"/>
</dbReference>
<dbReference type="InterPro" id="IPR050816">
    <property type="entry name" value="Flavin-dep_Halogenase_NPB"/>
</dbReference>
<feature type="binding site" evidence="2">
    <location>
        <position position="335"/>
    </location>
    <ligand>
        <name>FAD</name>
        <dbReference type="ChEBI" id="CHEBI:57692"/>
    </ligand>
</feature>
<accession>A0A1L6J8L3</accession>
<dbReference type="RefSeq" id="WP_075151145.1">
    <property type="nucleotide sequence ID" value="NZ_CP018820.1"/>
</dbReference>
<evidence type="ECO:0000313" key="4">
    <source>
        <dbReference type="Proteomes" id="UP000185161"/>
    </source>
</evidence>
<dbReference type="EMBL" id="CP018820">
    <property type="protein sequence ID" value="APR52245.1"/>
    <property type="molecule type" value="Genomic_DNA"/>
</dbReference>
<keyword evidence="2" id="KW-0285">Flavoprotein</keyword>
<dbReference type="GO" id="GO:0000166">
    <property type="term" value="F:nucleotide binding"/>
    <property type="evidence" value="ECO:0007669"/>
    <property type="project" value="UniProtKB-KW"/>
</dbReference>
<dbReference type="GO" id="GO:0004497">
    <property type="term" value="F:monooxygenase activity"/>
    <property type="evidence" value="ECO:0007669"/>
    <property type="project" value="InterPro"/>
</dbReference>
<evidence type="ECO:0000256" key="1">
    <source>
        <dbReference type="PIRSR" id="PIRSR011396-1"/>
    </source>
</evidence>
<feature type="binding site" evidence="2">
    <location>
        <position position="187"/>
    </location>
    <ligand>
        <name>FAD</name>
        <dbReference type="ChEBI" id="CHEBI:57692"/>
    </ligand>
</feature>
<dbReference type="PIRSF" id="PIRSF011396">
    <property type="entry name" value="Trp_halogenase"/>
    <property type="match status" value="1"/>
</dbReference>
<dbReference type="PANTHER" id="PTHR43747:SF4">
    <property type="entry name" value="FLAVIN-DEPENDENT TRYPTOPHAN HALOGENASE"/>
    <property type="match status" value="1"/>
</dbReference>
<keyword evidence="4" id="KW-1185">Reference proteome</keyword>
<evidence type="ECO:0000313" key="3">
    <source>
        <dbReference type="EMBL" id="APR52245.1"/>
    </source>
</evidence>
<dbReference type="Gene3D" id="3.50.50.60">
    <property type="entry name" value="FAD/NAD(P)-binding domain"/>
    <property type="match status" value="1"/>
</dbReference>
<dbReference type="GeneID" id="44132338"/>
<feature type="binding site" evidence="2">
    <location>
        <position position="80"/>
    </location>
    <ligand>
        <name>7-chloro-L-tryptophan</name>
        <dbReference type="ChEBI" id="CHEBI:58713"/>
    </ligand>
</feature>
<name>A0A1L6J8L3_9SPHN</name>
<dbReference type="Pfam" id="PF04820">
    <property type="entry name" value="Trp_halogenase"/>
    <property type="match status" value="1"/>
</dbReference>
<organism evidence="3 4">
    <name type="scientific">Sphingomonas koreensis</name>
    <dbReference type="NCBI Taxonomy" id="93064"/>
    <lineage>
        <taxon>Bacteria</taxon>
        <taxon>Pseudomonadati</taxon>
        <taxon>Pseudomonadota</taxon>
        <taxon>Alphaproteobacteria</taxon>
        <taxon>Sphingomonadales</taxon>
        <taxon>Sphingomonadaceae</taxon>
        <taxon>Sphingomonas</taxon>
    </lineage>
</organism>
<evidence type="ECO:0000256" key="2">
    <source>
        <dbReference type="PIRSR" id="PIRSR011396-2"/>
    </source>
</evidence>
<keyword evidence="2" id="KW-0547">Nucleotide-binding</keyword>
<dbReference type="InterPro" id="IPR033856">
    <property type="entry name" value="Trp_halogen"/>
</dbReference>
<keyword evidence="2" id="KW-0274">FAD</keyword>
<feature type="binding site" evidence="2">
    <location>
        <position position="344"/>
    </location>
    <ligand>
        <name>L-tryptophan</name>
        <dbReference type="ChEBI" id="CHEBI:57912"/>
    </ligand>
</feature>
<dbReference type="AlphaFoldDB" id="A0A1L6J8L3"/>
<dbReference type="KEGG" id="skr:BRX40_07205"/>